<evidence type="ECO:0000256" key="2">
    <source>
        <dbReference type="SAM" id="Phobius"/>
    </source>
</evidence>
<feature type="compositionally biased region" description="Basic and acidic residues" evidence="1">
    <location>
        <begin position="130"/>
        <end position="139"/>
    </location>
</feature>
<accession>A0A1J9P6S9</accession>
<keyword evidence="2" id="KW-0472">Membrane</keyword>
<feature type="transmembrane region" description="Helical" evidence="2">
    <location>
        <begin position="32"/>
        <end position="54"/>
    </location>
</feature>
<dbReference type="Proteomes" id="UP000242791">
    <property type="component" value="Unassembled WGS sequence"/>
</dbReference>
<proteinExistence type="predicted"/>
<dbReference type="OrthoDB" id="4502894at2759"/>
<sequence length="230" mass="25717">MSWAIVLTTTAFYAIYPVTITANILLTGLRALAIPCVHVLLCIFRICIVLPLRFLLKFEPLYIFLSVAGAVGVSAGISLHFLSGYIHQLLNINPGSEDNEFPNSKSKTFGDGSSNSRYLPSPGQKSKRGGGKEDKDRTGMRGLWRLPGFKIVRGGKEVAKWENGNEHKKEIENRSGSEWIYKGKRGKENLLVTMILEEDEEDDDDGEGNMYGNDDDDDDDYDERYNSLSE</sequence>
<protein>
    <submittedName>
        <fullName evidence="3">Uncharacterized protein</fullName>
    </submittedName>
</protein>
<keyword evidence="4" id="KW-1185">Reference proteome</keyword>
<feature type="compositionally biased region" description="Polar residues" evidence="1">
    <location>
        <begin position="97"/>
        <end position="118"/>
    </location>
</feature>
<dbReference type="AlphaFoldDB" id="A0A1J9P6S9"/>
<keyword evidence="2" id="KW-1133">Transmembrane helix</keyword>
<organism evidence="3 4">
    <name type="scientific">Blastomyces percursus</name>
    <dbReference type="NCBI Taxonomy" id="1658174"/>
    <lineage>
        <taxon>Eukaryota</taxon>
        <taxon>Fungi</taxon>
        <taxon>Dikarya</taxon>
        <taxon>Ascomycota</taxon>
        <taxon>Pezizomycotina</taxon>
        <taxon>Eurotiomycetes</taxon>
        <taxon>Eurotiomycetidae</taxon>
        <taxon>Onygenales</taxon>
        <taxon>Ajellomycetaceae</taxon>
        <taxon>Blastomyces</taxon>
    </lineage>
</organism>
<reference evidence="3 4" key="1">
    <citation type="submission" date="2015-08" db="EMBL/GenBank/DDBJ databases">
        <title>Emmonsia species relationships and genome sequence.</title>
        <authorList>
            <person name="Cuomo C.A."/>
            <person name="Schwartz I.S."/>
            <person name="Kenyon C."/>
            <person name="De Hoog G.S."/>
            <person name="Govender N.P."/>
            <person name="Botha A."/>
            <person name="Moreno L."/>
            <person name="De Vries M."/>
            <person name="Munoz J.F."/>
            <person name="Stielow J.B."/>
        </authorList>
    </citation>
    <scope>NUCLEOTIDE SEQUENCE [LARGE SCALE GENOMIC DNA]</scope>
    <source>
        <strain evidence="3 4">EI222</strain>
    </source>
</reference>
<feature type="transmembrane region" description="Helical" evidence="2">
    <location>
        <begin position="61"/>
        <end position="82"/>
    </location>
</feature>
<name>A0A1J9P6S9_9EURO</name>
<feature type="region of interest" description="Disordered" evidence="1">
    <location>
        <begin position="97"/>
        <end position="140"/>
    </location>
</feature>
<evidence type="ECO:0000313" key="4">
    <source>
        <dbReference type="Proteomes" id="UP000242791"/>
    </source>
</evidence>
<keyword evidence="2" id="KW-0812">Transmembrane</keyword>
<evidence type="ECO:0000313" key="3">
    <source>
        <dbReference type="EMBL" id="OJD11806.1"/>
    </source>
</evidence>
<feature type="compositionally biased region" description="Acidic residues" evidence="1">
    <location>
        <begin position="196"/>
        <end position="222"/>
    </location>
</feature>
<gene>
    <name evidence="3" type="ORF">ACJ73_09464</name>
</gene>
<feature type="region of interest" description="Disordered" evidence="1">
    <location>
        <begin position="196"/>
        <end position="230"/>
    </location>
</feature>
<dbReference type="VEuPathDB" id="FungiDB:ACJ73_09464"/>
<comment type="caution">
    <text evidence="3">The sequence shown here is derived from an EMBL/GenBank/DDBJ whole genome shotgun (WGS) entry which is preliminary data.</text>
</comment>
<evidence type="ECO:0000256" key="1">
    <source>
        <dbReference type="SAM" id="MobiDB-lite"/>
    </source>
</evidence>
<dbReference type="EMBL" id="LGTZ01002685">
    <property type="protein sequence ID" value="OJD11806.1"/>
    <property type="molecule type" value="Genomic_DNA"/>
</dbReference>